<protein>
    <submittedName>
        <fullName evidence="8">Prolactin-like</fullName>
    </submittedName>
</protein>
<organism evidence="7 8">
    <name type="scientific">Clupea harengus</name>
    <name type="common">Atlantic herring</name>
    <dbReference type="NCBI Taxonomy" id="7950"/>
    <lineage>
        <taxon>Eukaryota</taxon>
        <taxon>Metazoa</taxon>
        <taxon>Chordata</taxon>
        <taxon>Craniata</taxon>
        <taxon>Vertebrata</taxon>
        <taxon>Euteleostomi</taxon>
        <taxon>Actinopterygii</taxon>
        <taxon>Neopterygii</taxon>
        <taxon>Teleostei</taxon>
        <taxon>Clupei</taxon>
        <taxon>Clupeiformes</taxon>
        <taxon>Clupeoidei</taxon>
        <taxon>Clupeidae</taxon>
        <taxon>Clupea</taxon>
    </lineage>
</organism>
<dbReference type="SUPFAM" id="SSF47266">
    <property type="entry name" value="4-helical cytokines"/>
    <property type="match status" value="1"/>
</dbReference>
<dbReference type="GO" id="GO:0046427">
    <property type="term" value="P:positive regulation of receptor signaling pathway via JAK-STAT"/>
    <property type="evidence" value="ECO:0007669"/>
    <property type="project" value="TreeGrafter"/>
</dbReference>
<keyword evidence="4" id="KW-1015">Disulfide bond</keyword>
<evidence type="ECO:0000313" key="7">
    <source>
        <dbReference type="Proteomes" id="UP000515152"/>
    </source>
</evidence>
<keyword evidence="5" id="KW-0372">Hormone</keyword>
<dbReference type="InterPro" id="IPR001400">
    <property type="entry name" value="Somatotropin/Prolactin"/>
</dbReference>
<dbReference type="AlphaFoldDB" id="A0A6P8F2P7"/>
<dbReference type="KEGG" id="char:105908780"/>
<dbReference type="GeneID" id="105908780"/>
<dbReference type="RefSeq" id="XP_031419059.1">
    <property type="nucleotide sequence ID" value="XM_031563199.1"/>
</dbReference>
<dbReference type="InterPro" id="IPR018116">
    <property type="entry name" value="Somatotropin_CS"/>
</dbReference>
<comment type="subcellular location">
    <subcellularLocation>
        <location evidence="1 5">Secreted</location>
    </subcellularLocation>
</comment>
<keyword evidence="7" id="KW-1185">Reference proteome</keyword>
<dbReference type="Pfam" id="PF00103">
    <property type="entry name" value="Hormone_1"/>
    <property type="match status" value="1"/>
</dbReference>
<dbReference type="InterPro" id="IPR009079">
    <property type="entry name" value="4_helix_cytokine-like_core"/>
</dbReference>
<keyword evidence="3" id="KW-0964">Secreted</keyword>
<name>A0A6P8F2P7_CLUHA</name>
<dbReference type="PANTHER" id="PTHR11417:SF33">
    <property type="entry name" value="PROLACTIN LIKE"/>
    <property type="match status" value="1"/>
</dbReference>
<feature type="signal peptide" evidence="6">
    <location>
        <begin position="1"/>
        <end position="22"/>
    </location>
</feature>
<dbReference type="Proteomes" id="UP000515152">
    <property type="component" value="Chromosome 3"/>
</dbReference>
<accession>A0A6P8F2P7</accession>
<evidence type="ECO:0000256" key="3">
    <source>
        <dbReference type="ARBA" id="ARBA00022525"/>
    </source>
</evidence>
<evidence type="ECO:0000256" key="4">
    <source>
        <dbReference type="ARBA" id="ARBA00023157"/>
    </source>
</evidence>
<proteinExistence type="inferred from homology"/>
<evidence type="ECO:0000256" key="1">
    <source>
        <dbReference type="ARBA" id="ARBA00004613"/>
    </source>
</evidence>
<keyword evidence="6" id="KW-0732">Signal</keyword>
<evidence type="ECO:0000256" key="6">
    <source>
        <dbReference type="SAM" id="SignalP"/>
    </source>
</evidence>
<dbReference type="OrthoDB" id="9946219at2759"/>
<evidence type="ECO:0000256" key="5">
    <source>
        <dbReference type="RuleBase" id="RU003618"/>
    </source>
</evidence>
<dbReference type="Gene3D" id="1.20.1250.10">
    <property type="match status" value="1"/>
</dbReference>
<reference evidence="8" key="1">
    <citation type="submission" date="2025-08" db="UniProtKB">
        <authorList>
            <consortium name="RefSeq"/>
        </authorList>
    </citation>
    <scope>IDENTIFICATION</scope>
</reference>
<dbReference type="PROSITE" id="PS00338">
    <property type="entry name" value="SOMATOTROPIN_2"/>
    <property type="match status" value="1"/>
</dbReference>
<sequence length="220" mass="24757">MMQGPVLCFVFLSLGVEEQVGSAPICTHGQDGCHSLSLPELFDRVIQHSARFHGLSRDLHTEFEQYLSSSRNQIGERKCHTSSIQTPNGKDIAQSLTREELTEVILKLLAAWGDPLSNLHSIMAHQQDFNTHSGSKALEMSDMVHQLKNGVQRVAERMQLLGMISNSLNRLSSTEVLEPPSHERFSTSDHDLLYCLRRDTDKVQSYLKILKCTILPEQTC</sequence>
<dbReference type="GO" id="GO:0005179">
    <property type="term" value="F:hormone activity"/>
    <property type="evidence" value="ECO:0007669"/>
    <property type="project" value="UniProtKB-KW"/>
</dbReference>
<dbReference type="GO" id="GO:0005615">
    <property type="term" value="C:extracellular space"/>
    <property type="evidence" value="ECO:0007669"/>
    <property type="project" value="TreeGrafter"/>
</dbReference>
<comment type="similarity">
    <text evidence="2 5">Belongs to the somatotropin/prolactin family.</text>
</comment>
<dbReference type="PRINTS" id="PR00836">
    <property type="entry name" value="SOMATOTROPIN"/>
</dbReference>
<evidence type="ECO:0000256" key="2">
    <source>
        <dbReference type="ARBA" id="ARBA00008474"/>
    </source>
</evidence>
<dbReference type="PANTHER" id="PTHR11417">
    <property type="entry name" value="SOMATOTROPIN,PROLACTIN"/>
    <property type="match status" value="1"/>
</dbReference>
<dbReference type="GO" id="GO:0031667">
    <property type="term" value="P:response to nutrient levels"/>
    <property type="evidence" value="ECO:0007669"/>
    <property type="project" value="TreeGrafter"/>
</dbReference>
<feature type="chain" id="PRO_5027962477" evidence="6">
    <location>
        <begin position="23"/>
        <end position="220"/>
    </location>
</feature>
<evidence type="ECO:0000313" key="8">
    <source>
        <dbReference type="RefSeq" id="XP_031419059.1"/>
    </source>
</evidence>
<dbReference type="PROSITE" id="PS00266">
    <property type="entry name" value="SOMATOTROPIN_1"/>
    <property type="match status" value="1"/>
</dbReference>
<gene>
    <name evidence="8" type="primary">LOC105908780</name>
</gene>